<dbReference type="AlphaFoldDB" id="A0A0A8YY37"/>
<protein>
    <submittedName>
        <fullName evidence="1">Uncharacterized protein</fullName>
    </submittedName>
</protein>
<dbReference type="EMBL" id="GBRH01267557">
    <property type="protein sequence ID" value="JAD30338.1"/>
    <property type="molecule type" value="Transcribed_RNA"/>
</dbReference>
<reference evidence="1" key="1">
    <citation type="submission" date="2014-09" db="EMBL/GenBank/DDBJ databases">
        <authorList>
            <person name="Magalhaes I.L.F."/>
            <person name="Oliveira U."/>
            <person name="Santos F.R."/>
            <person name="Vidigal T.H.D.A."/>
            <person name="Brescovit A.D."/>
            <person name="Santos A.J."/>
        </authorList>
    </citation>
    <scope>NUCLEOTIDE SEQUENCE</scope>
    <source>
        <tissue evidence="1">Shoot tissue taken approximately 20 cm above the soil surface</tissue>
    </source>
</reference>
<organism evidence="1">
    <name type="scientific">Arundo donax</name>
    <name type="common">Giant reed</name>
    <name type="synonym">Donax arundinaceus</name>
    <dbReference type="NCBI Taxonomy" id="35708"/>
    <lineage>
        <taxon>Eukaryota</taxon>
        <taxon>Viridiplantae</taxon>
        <taxon>Streptophyta</taxon>
        <taxon>Embryophyta</taxon>
        <taxon>Tracheophyta</taxon>
        <taxon>Spermatophyta</taxon>
        <taxon>Magnoliopsida</taxon>
        <taxon>Liliopsida</taxon>
        <taxon>Poales</taxon>
        <taxon>Poaceae</taxon>
        <taxon>PACMAD clade</taxon>
        <taxon>Arundinoideae</taxon>
        <taxon>Arundineae</taxon>
        <taxon>Arundo</taxon>
    </lineage>
</organism>
<dbReference type="PROSITE" id="PS51257">
    <property type="entry name" value="PROKAR_LIPOPROTEIN"/>
    <property type="match status" value="1"/>
</dbReference>
<sequence>MARKSTNSNSLLGTSCKYGINASLKFLFLLFDSPTSTMICQNINENNSIKHEIDHNQMILEYSESIKH</sequence>
<accession>A0A0A8YY37</accession>
<name>A0A0A8YY37_ARUDO</name>
<proteinExistence type="predicted"/>
<reference evidence="1" key="2">
    <citation type="journal article" date="2015" name="Data Brief">
        <title>Shoot transcriptome of the giant reed, Arundo donax.</title>
        <authorList>
            <person name="Barrero R.A."/>
            <person name="Guerrero F.D."/>
            <person name="Moolhuijzen P."/>
            <person name="Goolsby J.A."/>
            <person name="Tidwell J."/>
            <person name="Bellgard S.E."/>
            <person name="Bellgard M.I."/>
        </authorList>
    </citation>
    <scope>NUCLEOTIDE SEQUENCE</scope>
    <source>
        <tissue evidence="1">Shoot tissue taken approximately 20 cm above the soil surface</tissue>
    </source>
</reference>
<evidence type="ECO:0000313" key="1">
    <source>
        <dbReference type="EMBL" id="JAD30338.1"/>
    </source>
</evidence>